<comment type="caution">
    <text evidence="2">The sequence shown here is derived from an EMBL/GenBank/DDBJ whole genome shotgun (WGS) entry which is preliminary data.</text>
</comment>
<evidence type="ECO:0000259" key="1">
    <source>
        <dbReference type="Pfam" id="PF14243"/>
    </source>
</evidence>
<evidence type="ECO:0000313" key="3">
    <source>
        <dbReference type="Proteomes" id="UP000231019"/>
    </source>
</evidence>
<accession>A0A2M7GA20</accession>
<gene>
    <name evidence="2" type="ORF">COW36_02465</name>
</gene>
<reference evidence="2 3" key="1">
    <citation type="submission" date="2017-09" db="EMBL/GenBank/DDBJ databases">
        <title>Depth-based differentiation of microbial function through sediment-hosted aquifers and enrichment of novel symbionts in the deep terrestrial subsurface.</title>
        <authorList>
            <person name="Probst A.J."/>
            <person name="Ladd B."/>
            <person name="Jarett J.K."/>
            <person name="Geller-Mcgrath D.E."/>
            <person name="Sieber C.M."/>
            <person name="Emerson J.B."/>
            <person name="Anantharaman K."/>
            <person name="Thomas B.C."/>
            <person name="Malmstrom R."/>
            <person name="Stieglmeier M."/>
            <person name="Klingl A."/>
            <person name="Woyke T."/>
            <person name="Ryan C.M."/>
            <person name="Banfield J.F."/>
        </authorList>
    </citation>
    <scope>NUCLEOTIDE SEQUENCE [LARGE SCALE GENOMIC DNA]</scope>
    <source>
        <strain evidence="2">CG17_big_fil_post_rev_8_21_14_2_50_48_46</strain>
    </source>
</reference>
<evidence type="ECO:0000313" key="2">
    <source>
        <dbReference type="EMBL" id="PIW18992.1"/>
    </source>
</evidence>
<feature type="domain" description="ATP-grasp" evidence="1">
    <location>
        <begin position="148"/>
        <end position="246"/>
    </location>
</feature>
<sequence>MTPIFLYPADYFKPRLPDAQFQTEAKALENAGFQVQVWNGQVFSPNTPIRALYRGWMLSLKDYQNLYAQWAKAGVLPLTSPEQYGLCHYLPNWYPLLSEWTPETVRIKTPEELPEILESLNWDSYFLKDDVKSLNTGNGSHVKTLAEAQEWVREMKQFKGRIEGGICIRRWESWLPESEVRWFIWKGKAFSPQSETEIPPPLEKVLQEIAAPFFSVDLIQNSLGEWRIVELGDGQVSDLKNWSPERFADIFREPDLV</sequence>
<dbReference type="InterPro" id="IPR025643">
    <property type="entry name" value="R2K_3"/>
</dbReference>
<dbReference type="Proteomes" id="UP000231019">
    <property type="component" value="Unassembled WGS sequence"/>
</dbReference>
<dbReference type="EMBL" id="PFFQ01000006">
    <property type="protein sequence ID" value="PIW18992.1"/>
    <property type="molecule type" value="Genomic_DNA"/>
</dbReference>
<proteinExistence type="predicted"/>
<organism evidence="2 3">
    <name type="scientific">bacterium (Candidatus Blackallbacteria) CG17_big_fil_post_rev_8_21_14_2_50_48_46</name>
    <dbReference type="NCBI Taxonomy" id="2014261"/>
    <lineage>
        <taxon>Bacteria</taxon>
        <taxon>Candidatus Blackallbacteria</taxon>
    </lineage>
</organism>
<protein>
    <recommendedName>
        <fullName evidence="1">ATP-grasp domain-containing protein</fullName>
    </recommendedName>
</protein>
<name>A0A2M7GA20_9BACT</name>
<dbReference type="Pfam" id="PF14243">
    <property type="entry name" value="R2K_3"/>
    <property type="match status" value="1"/>
</dbReference>
<dbReference type="AlphaFoldDB" id="A0A2M7GA20"/>